<dbReference type="Pfam" id="PF01363">
    <property type="entry name" value="FYVE"/>
    <property type="match status" value="1"/>
</dbReference>
<evidence type="ECO:0000256" key="1">
    <source>
        <dbReference type="ARBA" id="ARBA00001964"/>
    </source>
</evidence>
<dbReference type="Pfam" id="PF00676">
    <property type="entry name" value="E1_dh"/>
    <property type="match status" value="1"/>
</dbReference>
<name>A0A425DDQ3_APHAT</name>
<keyword evidence="12" id="KW-1185">Reference proteome</keyword>
<comment type="caution">
    <text evidence="11">The sequence shown here is derived from an EMBL/GenBank/DDBJ whole genome shotgun (WGS) entry which is preliminary data.</text>
</comment>
<dbReference type="FunFam" id="3.40.50.970:FF:000013">
    <property type="entry name" value="Pyruvate dehydrogenase E1 component subunit alpha"/>
    <property type="match status" value="1"/>
</dbReference>
<dbReference type="InterPro" id="IPR029061">
    <property type="entry name" value="THDP-binding"/>
</dbReference>
<organism evidence="11 12">
    <name type="scientific">Aphanomyces astaci</name>
    <name type="common">Crayfish plague agent</name>
    <dbReference type="NCBI Taxonomy" id="112090"/>
    <lineage>
        <taxon>Eukaryota</taxon>
        <taxon>Sar</taxon>
        <taxon>Stramenopiles</taxon>
        <taxon>Oomycota</taxon>
        <taxon>Saprolegniomycetes</taxon>
        <taxon>Saprolegniales</taxon>
        <taxon>Verrucalvaceae</taxon>
        <taxon>Aphanomyces</taxon>
    </lineage>
</organism>
<keyword evidence="3" id="KW-0479">Metal-binding</keyword>
<dbReference type="GO" id="GO:0008270">
    <property type="term" value="F:zinc ion binding"/>
    <property type="evidence" value="ECO:0007669"/>
    <property type="project" value="UniProtKB-KW"/>
</dbReference>
<evidence type="ECO:0000256" key="7">
    <source>
        <dbReference type="ARBA" id="ARBA00023052"/>
    </source>
</evidence>
<dbReference type="Gene3D" id="3.30.40.10">
    <property type="entry name" value="Zinc/RING finger domain, C3HC4 (zinc finger)"/>
    <property type="match status" value="1"/>
</dbReference>
<dbReference type="Gene3D" id="3.40.50.970">
    <property type="match status" value="1"/>
</dbReference>
<comment type="cofactor">
    <cofactor evidence="1">
        <name>thiamine diphosphate</name>
        <dbReference type="ChEBI" id="CHEBI:58937"/>
    </cofactor>
</comment>
<keyword evidence="5" id="KW-0862">Zinc</keyword>
<dbReference type="InterPro" id="IPR013083">
    <property type="entry name" value="Znf_RING/FYVE/PHD"/>
</dbReference>
<evidence type="ECO:0000256" key="9">
    <source>
        <dbReference type="SAM" id="MobiDB-lite"/>
    </source>
</evidence>
<reference evidence="11" key="1">
    <citation type="submission" date="2018-07" db="EMBL/GenBank/DDBJ databases">
        <title>Annotation of Aphanomyces astaci genome assembly.</title>
        <authorList>
            <person name="Studholme D.J."/>
        </authorList>
    </citation>
    <scope>NUCLEOTIDE SEQUENCE [LARGE SCALE GENOMIC DNA]</scope>
    <source>
        <strain evidence="11">Pc</strain>
    </source>
</reference>
<evidence type="ECO:0000256" key="3">
    <source>
        <dbReference type="ARBA" id="ARBA00022723"/>
    </source>
</evidence>
<dbReference type="GO" id="GO:0004739">
    <property type="term" value="F:pyruvate dehydrogenase (acetyl-transferring) activity"/>
    <property type="evidence" value="ECO:0007669"/>
    <property type="project" value="UniProtKB-EC"/>
</dbReference>
<evidence type="ECO:0000256" key="5">
    <source>
        <dbReference type="ARBA" id="ARBA00022833"/>
    </source>
</evidence>
<feature type="compositionally biased region" description="Acidic residues" evidence="9">
    <location>
        <begin position="532"/>
        <end position="549"/>
    </location>
</feature>
<dbReference type="EC" id="1.2.4.1" evidence="2"/>
<dbReference type="SUPFAM" id="SSF52518">
    <property type="entry name" value="Thiamin diphosphate-binding fold (THDP-binding)"/>
    <property type="match status" value="1"/>
</dbReference>
<dbReference type="InterPro" id="IPR001017">
    <property type="entry name" value="DH_E1"/>
</dbReference>
<feature type="compositionally biased region" description="Polar residues" evidence="9">
    <location>
        <begin position="593"/>
        <end position="617"/>
    </location>
</feature>
<dbReference type="PANTHER" id="PTHR11516">
    <property type="entry name" value="PYRUVATE DEHYDROGENASE E1 COMPONENT, ALPHA SUBUNIT BACTERIAL AND ORGANELLAR"/>
    <property type="match status" value="1"/>
</dbReference>
<gene>
    <name evidence="11" type="ORF">B5M09_004375</name>
</gene>
<dbReference type="Proteomes" id="UP000284702">
    <property type="component" value="Unassembled WGS sequence"/>
</dbReference>
<accession>A0A425DDQ3</accession>
<dbReference type="InterPro" id="IPR023393">
    <property type="entry name" value="START-like_dom_sf"/>
</dbReference>
<evidence type="ECO:0000313" key="11">
    <source>
        <dbReference type="EMBL" id="RQM27297.1"/>
    </source>
</evidence>
<dbReference type="CDD" id="cd00065">
    <property type="entry name" value="FYVE_like_SF"/>
    <property type="match status" value="1"/>
</dbReference>
<dbReference type="SMART" id="SM00064">
    <property type="entry name" value="FYVE"/>
    <property type="match status" value="1"/>
</dbReference>
<evidence type="ECO:0000313" key="12">
    <source>
        <dbReference type="Proteomes" id="UP000284702"/>
    </source>
</evidence>
<dbReference type="VEuPathDB" id="FungiDB:H257_09789"/>
<dbReference type="AlphaFoldDB" id="A0A425DDQ3"/>
<feature type="compositionally biased region" description="Low complexity" evidence="9">
    <location>
        <begin position="1"/>
        <end position="19"/>
    </location>
</feature>
<dbReference type="CDD" id="cd02000">
    <property type="entry name" value="TPP_E1_PDC_ADC_BCADC"/>
    <property type="match status" value="1"/>
</dbReference>
<feature type="domain" description="FYVE-type" evidence="10">
    <location>
        <begin position="281"/>
        <end position="342"/>
    </location>
</feature>
<protein>
    <recommendedName>
        <fullName evidence="2">pyruvate dehydrogenase (acetyl-transferring)</fullName>
        <ecNumber evidence="2">1.2.4.1</ecNumber>
    </recommendedName>
</protein>
<dbReference type="GO" id="GO:0006086">
    <property type="term" value="P:pyruvate decarboxylation to acetyl-CoA"/>
    <property type="evidence" value="ECO:0007669"/>
    <property type="project" value="TreeGrafter"/>
</dbReference>
<keyword evidence="4 8" id="KW-0863">Zinc-finger</keyword>
<feature type="region of interest" description="Disordered" evidence="9">
    <location>
        <begin position="593"/>
        <end position="628"/>
    </location>
</feature>
<evidence type="ECO:0000259" key="10">
    <source>
        <dbReference type="PROSITE" id="PS50178"/>
    </source>
</evidence>
<evidence type="ECO:0000256" key="2">
    <source>
        <dbReference type="ARBA" id="ARBA00012281"/>
    </source>
</evidence>
<dbReference type="Gene3D" id="3.30.530.20">
    <property type="match status" value="1"/>
</dbReference>
<dbReference type="SUPFAM" id="SSF55961">
    <property type="entry name" value="Bet v1-like"/>
    <property type="match status" value="1"/>
</dbReference>
<proteinExistence type="predicted"/>
<feature type="region of interest" description="Disordered" evidence="9">
    <location>
        <begin position="1"/>
        <end position="30"/>
    </location>
</feature>
<keyword evidence="7" id="KW-0786">Thiamine pyrophosphate</keyword>
<dbReference type="InterPro" id="IPR011011">
    <property type="entry name" value="Znf_FYVE_PHD"/>
</dbReference>
<feature type="region of interest" description="Disordered" evidence="9">
    <location>
        <begin position="503"/>
        <end position="555"/>
    </location>
</feature>
<dbReference type="EMBL" id="MZMZ02002101">
    <property type="protein sequence ID" value="RQM27297.1"/>
    <property type="molecule type" value="Genomic_DNA"/>
</dbReference>
<dbReference type="InterPro" id="IPR000306">
    <property type="entry name" value="Znf_FYVE"/>
</dbReference>
<feature type="region of interest" description="Disordered" evidence="9">
    <location>
        <begin position="452"/>
        <end position="487"/>
    </location>
</feature>
<keyword evidence="6" id="KW-0560">Oxidoreductase</keyword>
<sequence length="1076" mass="119090">MAPSTRSGATSTVAATASSNHGSGGVPDVLSDREKEHFTNVARHMTQALLAATNFSQAMPWKLVYDKPFSIYRTELCGLGPCNVHAVTKLVAHIDEVTNALITTTTDSYKSMMATLSSDFVDGAVLANILTPTAENPFRYVGLKWAAFKGSVMSKDKDYILLEYVDLIEDAHGKKTAFRIMQSVDVPNSVELSLVSGRYTREHVQLVGFIYHTTAKKGELRMTYTCNMDTKGDMPIWAANSAIQSHVDKCITRTLKYIEVQRVLQYEGESFDLPQRVIPMSGSTDYCHVCEKKFKSYFRHRHSCLKCAKYVCKNCCSFKTASVPELGERQLRVCTVCVVQVRQARRGSADLHRKESLDRLLPTCLDARQKRHALDEVLGSVRHMIVTDYKLFSSHQAPSHMGKNGTTSHGNCGNNPVTASTNAAIMRRRVTVGPQQLTPALEMFKEGLPTLVHQQQQQHASSVYGAAAARVQRKQPSPDKRRSTVGPCDLKSSLAAFHHHVEVTGKAAAPASHREDEETSDDGSMYIVSSDSEGDDDSDDEQEVDDSDEVAMPRRRIALTESALRELNMHQKRSKELEKQTEANHKLANSIARQYSDSQHTSAASHSRKSSLNDLMPTTTSSSSSMRKASAGTIVLYDMDEIRDMEKLRAFQQTNGAKRRSSSSEVLAKSLDIFRSRQPRHISSQPSQSGTENLGISTRGCEVPFKCQLLTEVVDCVDLEEGPANGNHAFATRDELLGYYRLMYTMRRMEITCDNEYKARTIKGFCHLYDGQEAVATGVEAALARSDSWITSYRCHCTMLARGGSVASILAELFGNKSGAIGGKGGSMHFYNKKENFYGGQGIVGAQVPVGVGLAFASKYNHKGDGPMPCSITMFGDGAANQGQIWEAVNMAALWKLPAIICIENNHYGMGTSTERHSSNQNYYTMGNKIPGIWCDGNDVLAVRECATFLKEWTGANKGPIYVEMCTYRYHGHSMSDPGVTYRNREEISNMRASRDPIESVKKRLLESGLATADEIKEIEKDVRKEVVEATKEAKASGRPDDAIAFKDVYSDANGKNEFPPFIRRPDITKSLYHGK</sequence>
<dbReference type="SUPFAM" id="SSF57903">
    <property type="entry name" value="FYVE/PHD zinc finger"/>
    <property type="match status" value="1"/>
</dbReference>
<evidence type="ECO:0000256" key="8">
    <source>
        <dbReference type="PROSITE-ProRule" id="PRU00091"/>
    </source>
</evidence>
<dbReference type="PANTHER" id="PTHR11516:SF60">
    <property type="entry name" value="PYRUVATE DEHYDROGENASE E1 COMPONENT SUBUNIT ALPHA"/>
    <property type="match status" value="1"/>
</dbReference>
<evidence type="ECO:0000256" key="6">
    <source>
        <dbReference type="ARBA" id="ARBA00023002"/>
    </source>
</evidence>
<dbReference type="PROSITE" id="PS50178">
    <property type="entry name" value="ZF_FYVE"/>
    <property type="match status" value="1"/>
</dbReference>
<dbReference type="InterPro" id="IPR050642">
    <property type="entry name" value="PDH_E1_Alpha_Subunit"/>
</dbReference>
<dbReference type="VEuPathDB" id="FungiDB:H257_08274"/>
<evidence type="ECO:0000256" key="4">
    <source>
        <dbReference type="ARBA" id="ARBA00022771"/>
    </source>
</evidence>
<dbReference type="InterPro" id="IPR017455">
    <property type="entry name" value="Znf_FYVE-rel"/>
</dbReference>